<protein>
    <recommendedName>
        <fullName evidence="2 7">Ubiquitin-like modifier-activating enzyme ATG7</fullName>
    </recommendedName>
    <alternativeName>
        <fullName evidence="7">Autophagy-related protein 7</fullName>
    </alternativeName>
</protein>
<dbReference type="PANTHER" id="PTHR10953:SF3">
    <property type="entry name" value="UBIQUITIN-LIKE MODIFIER-ACTIVATING ENZYME ATG7"/>
    <property type="match status" value="1"/>
</dbReference>
<dbReference type="GO" id="GO:0019778">
    <property type="term" value="F:Atg12 activating enzyme activity"/>
    <property type="evidence" value="ECO:0007669"/>
    <property type="project" value="TreeGrafter"/>
</dbReference>
<dbReference type="RefSeq" id="XP_025381051.1">
    <property type="nucleotide sequence ID" value="XM_025523843.1"/>
</dbReference>
<dbReference type="Gene3D" id="3.40.140.100">
    <property type="entry name" value="Ubiquitin-like modifier-activating enzyme ATG7 C-terminal domain"/>
    <property type="match status" value="1"/>
</dbReference>
<feature type="compositionally biased region" description="Acidic residues" evidence="8">
    <location>
        <begin position="718"/>
        <end position="737"/>
    </location>
</feature>
<dbReference type="GO" id="GO:0019779">
    <property type="term" value="F:Atg8 activating enzyme activity"/>
    <property type="evidence" value="ECO:0007669"/>
    <property type="project" value="TreeGrafter"/>
</dbReference>
<sequence length="737" mass="80231">MASTSASQIVQFTPFSSAISPSFWTTLAALKIDRLQLSDEAVEVQGHYGVGKRVKDRSTGEDIALASGISCDGESISLVDGSSDRRPIPPNGFLAKGTLKNFNTIEDFKKADKTAIFNDLGSSMLQAFLTSEDPVEELTRFMVLCFSDLKKYKFVHWFAFPSLVARPNWQFVTEQGGQGQQPSCRRALDVLGAEQLASFAQKVHERRVTLGGTPNAGFFLARTSKGQASLGSIMDFESFFANAASDEERVVGFIDPSPHPTTPGWPLRNLLTLLAIRFRVKRIRVLCWKDDVASFDVHTSRSVVADVFMEETERDDKQLVFQGNNLPLSAQTEDQSKPSVVGWERNAAGKLGPKMADLGPLMDPTKLADQAVDLNLKLMRWRILPEINLEKIQTTRCLLLGAGTLGCYVARTLLGWGVRSITLVDNSTVSFSNPVRQPLFDYEDCLEGGKPKAKCAADKLRKIYPGVNSTGIQMSIPMPGHPIPEASVEQTKKEIAALEDLFDQHDVVYLLMDSRESRWLPTLLGAAKGKLILNAALGFDTFLVMRHGVPAQEGKSPRLGCYFCNDVVAPADSLTDRTLDQMCTVTRPGLASLAGASAVELMVSLLQHKDGAWAPPSSSPSATSSSNASPASSSCLGLVPHQIRGFLANFNNMLITGPAFDKCTACSEAVVEAYRTDGFDGFLKKAFDDVDSTFLEGVTGLDEMKRATEEAMQSGDVDWSDDDGEGFGEDEGEGELL</sequence>
<dbReference type="InterPro" id="IPR032197">
    <property type="entry name" value="Atg7_N"/>
</dbReference>
<accession>A0A316Z0K8</accession>
<dbReference type="InterPro" id="IPR045886">
    <property type="entry name" value="ThiF/MoeB/HesA"/>
</dbReference>
<dbReference type="InterPro" id="IPR042523">
    <property type="entry name" value="Atg7_N_2"/>
</dbReference>
<dbReference type="STRING" id="215250.A0A316Z0K8"/>
<dbReference type="GeneID" id="37045759"/>
<evidence type="ECO:0000256" key="3">
    <source>
        <dbReference type="ARBA" id="ARBA00022448"/>
    </source>
</evidence>
<keyword evidence="7" id="KW-0963">Cytoplasm</keyword>
<name>A0A316Z0K8_9BASI</name>
<dbReference type="Pfam" id="PF00899">
    <property type="entry name" value="ThiF"/>
    <property type="match status" value="1"/>
</dbReference>
<evidence type="ECO:0000256" key="7">
    <source>
        <dbReference type="RuleBase" id="RU366022"/>
    </source>
</evidence>
<proteinExistence type="inferred from homology"/>
<evidence type="ECO:0000259" key="10">
    <source>
        <dbReference type="Pfam" id="PF16420"/>
    </source>
</evidence>
<keyword evidence="12" id="KW-1185">Reference proteome</keyword>
<dbReference type="AlphaFoldDB" id="A0A316Z0K8"/>
<dbReference type="InParanoid" id="A0A316Z0K8"/>
<dbReference type="GO" id="GO:0032446">
    <property type="term" value="P:protein modification by small protein conjugation"/>
    <property type="evidence" value="ECO:0007669"/>
    <property type="project" value="TreeGrafter"/>
</dbReference>
<keyword evidence="5 7" id="KW-0072">Autophagy</keyword>
<comment type="subcellular location">
    <subcellularLocation>
        <location evidence="7">Cytoplasm</location>
    </subcellularLocation>
    <subcellularLocation>
        <location evidence="7">Preautophagosomal structure</location>
    </subcellularLocation>
</comment>
<keyword evidence="7" id="KW-0833">Ubl conjugation pathway</keyword>
<feature type="domain" description="Ubiquitin-like modifier-activating enzyme Atg7 N-terminal" evidence="10">
    <location>
        <begin position="10"/>
        <end position="362"/>
    </location>
</feature>
<reference evidence="11 12" key="1">
    <citation type="journal article" date="2018" name="Mol. Biol. Evol.">
        <title>Broad Genomic Sampling Reveals a Smut Pathogenic Ancestry of the Fungal Clade Ustilaginomycotina.</title>
        <authorList>
            <person name="Kijpornyongpan T."/>
            <person name="Mondo S.J."/>
            <person name="Barry K."/>
            <person name="Sandor L."/>
            <person name="Lee J."/>
            <person name="Lipzen A."/>
            <person name="Pangilinan J."/>
            <person name="LaButti K."/>
            <person name="Hainaut M."/>
            <person name="Henrissat B."/>
            <person name="Grigoriev I.V."/>
            <person name="Spatafora J.W."/>
            <person name="Aime M.C."/>
        </authorList>
    </citation>
    <scope>NUCLEOTIDE SEQUENCE [LARGE SCALE GENOMIC DNA]</scope>
    <source>
        <strain evidence="11 12">MCA 4198</strain>
    </source>
</reference>
<organism evidence="11 12">
    <name type="scientific">Acaromyces ingoldii</name>
    <dbReference type="NCBI Taxonomy" id="215250"/>
    <lineage>
        <taxon>Eukaryota</taxon>
        <taxon>Fungi</taxon>
        <taxon>Dikarya</taxon>
        <taxon>Basidiomycota</taxon>
        <taxon>Ustilaginomycotina</taxon>
        <taxon>Exobasidiomycetes</taxon>
        <taxon>Exobasidiales</taxon>
        <taxon>Cryptobasidiaceae</taxon>
        <taxon>Acaromyces</taxon>
    </lineage>
</organism>
<comment type="function">
    <text evidence="7">E1-like activating enzyme involved in the 2 ubiquitin-like systems required for cytoplasm to vacuole transport (Cvt) and autophagy. Activates ATG12 for its conjugation with ATG5 and ATG8 for its conjugation with phosphatidylethanolamine. Both systems are needed for the ATG8 association to Cvt vesicles and autophagosomes membranes. Autophagy is essential for maintenance of amino acid levels and protein synthesis under nitrogen starvation. Required for selective autophagic degradation of the nucleus (nucleophagy) as well as for mitophagy which contributes to regulate mitochondrial quantity and quality by eliminating the mitochondria to a basal level to fulfill cellular energy requirements and preventing excess ROS production.</text>
</comment>
<dbReference type="InterPro" id="IPR006285">
    <property type="entry name" value="Atg7"/>
</dbReference>
<evidence type="ECO:0000256" key="4">
    <source>
        <dbReference type="ARBA" id="ARBA00022927"/>
    </source>
</evidence>
<dbReference type="Gene3D" id="3.40.50.720">
    <property type="entry name" value="NAD(P)-binding Rossmann-like Domain"/>
    <property type="match status" value="1"/>
</dbReference>
<evidence type="ECO:0000256" key="6">
    <source>
        <dbReference type="PIRSR" id="PIRSR606285-1"/>
    </source>
</evidence>
<dbReference type="PANTHER" id="PTHR10953">
    <property type="entry name" value="UBIQUITIN-ACTIVATING ENZYME E1"/>
    <property type="match status" value="1"/>
</dbReference>
<dbReference type="InterPro" id="IPR000594">
    <property type="entry name" value="ThiF_NAD_FAD-bd"/>
</dbReference>
<dbReference type="InterPro" id="IPR042522">
    <property type="entry name" value="Atg7_N_1"/>
</dbReference>
<feature type="domain" description="THIF-type NAD/FAD binding fold" evidence="9">
    <location>
        <begin position="379"/>
        <end position="611"/>
    </location>
</feature>
<dbReference type="GO" id="GO:0000422">
    <property type="term" value="P:autophagy of mitochondrion"/>
    <property type="evidence" value="ECO:0007669"/>
    <property type="project" value="TreeGrafter"/>
</dbReference>
<dbReference type="GO" id="GO:0000407">
    <property type="term" value="C:phagophore assembly site"/>
    <property type="evidence" value="ECO:0007669"/>
    <property type="project" value="UniProtKB-SubCell"/>
</dbReference>
<evidence type="ECO:0000256" key="8">
    <source>
        <dbReference type="SAM" id="MobiDB-lite"/>
    </source>
</evidence>
<dbReference type="InterPro" id="IPR035985">
    <property type="entry name" value="Ubiquitin-activating_enz"/>
</dbReference>
<evidence type="ECO:0000256" key="1">
    <source>
        <dbReference type="ARBA" id="ARBA00010931"/>
    </source>
</evidence>
<dbReference type="GO" id="GO:0015031">
    <property type="term" value="P:protein transport"/>
    <property type="evidence" value="ECO:0007669"/>
    <property type="project" value="UniProtKB-UniRule"/>
</dbReference>
<keyword evidence="4 7" id="KW-0653">Protein transport</keyword>
<dbReference type="Proteomes" id="UP000245768">
    <property type="component" value="Unassembled WGS sequence"/>
</dbReference>
<dbReference type="FunCoup" id="A0A316Z0K8">
    <property type="interactions" value="326"/>
</dbReference>
<dbReference type="FunFam" id="3.40.50.720:FF:000243">
    <property type="entry name" value="Ubiquitin-like modifier-activating enzyme ATG7"/>
    <property type="match status" value="1"/>
</dbReference>
<dbReference type="NCBIfam" id="TIGR01381">
    <property type="entry name" value="E1_like_apg7"/>
    <property type="match status" value="1"/>
</dbReference>
<dbReference type="GO" id="GO:0034727">
    <property type="term" value="P:piecemeal microautophagy of the nucleus"/>
    <property type="evidence" value="ECO:0007669"/>
    <property type="project" value="TreeGrafter"/>
</dbReference>
<evidence type="ECO:0000313" key="12">
    <source>
        <dbReference type="Proteomes" id="UP000245768"/>
    </source>
</evidence>
<evidence type="ECO:0000256" key="2">
    <source>
        <dbReference type="ARBA" id="ARBA00017647"/>
    </source>
</evidence>
<dbReference type="OrthoDB" id="338614at2759"/>
<feature type="region of interest" description="Disordered" evidence="8">
    <location>
        <begin position="708"/>
        <end position="737"/>
    </location>
</feature>
<dbReference type="SUPFAM" id="SSF69572">
    <property type="entry name" value="Activating enzymes of the ubiquitin-like proteins"/>
    <property type="match status" value="1"/>
</dbReference>
<dbReference type="Pfam" id="PF16420">
    <property type="entry name" value="ATG7_N"/>
    <property type="match status" value="1"/>
</dbReference>
<dbReference type="GO" id="GO:0006995">
    <property type="term" value="P:cellular response to nitrogen starvation"/>
    <property type="evidence" value="ECO:0007669"/>
    <property type="project" value="TreeGrafter"/>
</dbReference>
<comment type="similarity">
    <text evidence="1 7">Belongs to the ATG7 family.</text>
</comment>
<evidence type="ECO:0000256" key="5">
    <source>
        <dbReference type="ARBA" id="ARBA00023006"/>
    </source>
</evidence>
<dbReference type="CDD" id="cd01486">
    <property type="entry name" value="Apg7"/>
    <property type="match status" value="1"/>
</dbReference>
<gene>
    <name evidence="11" type="ORF">FA10DRAFT_283476</name>
</gene>
<keyword evidence="3 7" id="KW-0813">Transport</keyword>
<feature type="active site" description="Glycyl thioester intermediate" evidence="6">
    <location>
        <position position="583"/>
    </location>
</feature>
<evidence type="ECO:0000313" key="11">
    <source>
        <dbReference type="EMBL" id="PWN93853.1"/>
    </source>
</evidence>
<dbReference type="EMBL" id="KZ819634">
    <property type="protein sequence ID" value="PWN93853.1"/>
    <property type="molecule type" value="Genomic_DNA"/>
</dbReference>
<comment type="subunit">
    <text evidence="7">Homodimer.</text>
</comment>
<dbReference type="GO" id="GO:0000045">
    <property type="term" value="P:autophagosome assembly"/>
    <property type="evidence" value="ECO:0007669"/>
    <property type="project" value="TreeGrafter"/>
</dbReference>
<evidence type="ECO:0000259" key="9">
    <source>
        <dbReference type="Pfam" id="PF00899"/>
    </source>
</evidence>
<dbReference type="Gene3D" id="3.40.140.70">
    <property type="entry name" value="Ubiquitin-like modifier-activating enzyme ATG7 N-terminal domain"/>
    <property type="match status" value="1"/>
</dbReference>